<evidence type="ECO:0000259" key="1">
    <source>
        <dbReference type="SMART" id="SM00914"/>
    </source>
</evidence>
<dbReference type="InterPro" id="IPR014957">
    <property type="entry name" value="IDEAL_dom"/>
</dbReference>
<dbReference type="Proteomes" id="UP001595387">
    <property type="component" value="Unassembled WGS sequence"/>
</dbReference>
<dbReference type="Pfam" id="PF08858">
    <property type="entry name" value="IDEAL"/>
    <property type="match status" value="1"/>
</dbReference>
<dbReference type="EMBL" id="JBHRRZ010000003">
    <property type="protein sequence ID" value="MFC2947276.1"/>
    <property type="molecule type" value="Genomic_DNA"/>
</dbReference>
<reference evidence="3" key="1">
    <citation type="journal article" date="2019" name="Int. J. Syst. Evol. Microbiol.">
        <title>The Global Catalogue of Microorganisms (GCM) 10K type strain sequencing project: providing services to taxonomists for standard genome sequencing and annotation.</title>
        <authorList>
            <consortium name="The Broad Institute Genomics Platform"/>
            <consortium name="The Broad Institute Genome Sequencing Center for Infectious Disease"/>
            <person name="Wu L."/>
            <person name="Ma J."/>
        </authorList>
    </citation>
    <scope>NUCLEOTIDE SEQUENCE [LARGE SCALE GENOMIC DNA]</scope>
    <source>
        <strain evidence="3">KCTC 13193</strain>
    </source>
</reference>
<dbReference type="InterPro" id="IPR027393">
    <property type="entry name" value="Virus_scaffolding_prot_C"/>
</dbReference>
<evidence type="ECO:0000313" key="3">
    <source>
        <dbReference type="Proteomes" id="UP001595387"/>
    </source>
</evidence>
<dbReference type="SMART" id="SM00914">
    <property type="entry name" value="IDEAL"/>
    <property type="match status" value="1"/>
</dbReference>
<feature type="domain" description="IDEAL" evidence="1">
    <location>
        <begin position="113"/>
        <end position="147"/>
    </location>
</feature>
<dbReference type="Gene3D" id="4.10.810.10">
    <property type="entry name" value="Virus Scaffolding Protein, Chain A"/>
    <property type="match status" value="1"/>
</dbReference>
<evidence type="ECO:0000313" key="2">
    <source>
        <dbReference type="EMBL" id="MFC2947276.1"/>
    </source>
</evidence>
<accession>A0ABV7A2V2</accession>
<keyword evidence="3" id="KW-1185">Reference proteome</keyword>
<comment type="caution">
    <text evidence="2">The sequence shown here is derived from an EMBL/GenBank/DDBJ whole genome shotgun (WGS) entry which is preliminary data.</text>
</comment>
<proteinExistence type="predicted"/>
<organism evidence="2 3">
    <name type="scientific">Virgibacillus sediminis</name>
    <dbReference type="NCBI Taxonomy" id="202260"/>
    <lineage>
        <taxon>Bacteria</taxon>
        <taxon>Bacillati</taxon>
        <taxon>Bacillota</taxon>
        <taxon>Bacilli</taxon>
        <taxon>Bacillales</taxon>
        <taxon>Bacillaceae</taxon>
        <taxon>Virgibacillus</taxon>
    </lineage>
</organism>
<dbReference type="RefSeq" id="WP_390302580.1">
    <property type="nucleotide sequence ID" value="NZ_JBHRRZ010000003.1"/>
</dbReference>
<name>A0ABV7A2V2_9BACI</name>
<protein>
    <submittedName>
        <fullName evidence="2">IDEAL domain-containing protein</fullName>
    </submittedName>
</protein>
<gene>
    <name evidence="2" type="ORF">ACFODW_02705</name>
</gene>
<sequence>MEVTVDFPKACFIKTFPRHIHVMLAAADITAIIDGTDFKFIPIHSNEIRINRKTKQIENKDELYAFQKGTDIINLTMTELISIPGFLPQLHRLVESYFHKPRVEEEMRRQETEELIELLEKDNIKRLINIALDERDEPAFMELSRLLQ</sequence>